<proteinExistence type="predicted"/>
<dbReference type="AlphaFoldDB" id="U4PUR8"/>
<evidence type="ECO:0000313" key="2">
    <source>
        <dbReference type="EMBL" id="CDI08803.1"/>
    </source>
</evidence>
<feature type="compositionally biased region" description="Basic and acidic residues" evidence="1">
    <location>
        <begin position="12"/>
        <end position="39"/>
    </location>
</feature>
<dbReference type="KEGG" id="rir:BN877_I1909"/>
<organism evidence="2 3">
    <name type="scientific">Agrobacterium pusense</name>
    <dbReference type="NCBI Taxonomy" id="648995"/>
    <lineage>
        <taxon>Bacteria</taxon>
        <taxon>Pseudomonadati</taxon>
        <taxon>Pseudomonadota</taxon>
        <taxon>Alphaproteobacteria</taxon>
        <taxon>Hyphomicrobiales</taxon>
        <taxon>Rhizobiaceae</taxon>
        <taxon>Rhizobium/Agrobacterium group</taxon>
        <taxon>Agrobacterium</taxon>
    </lineage>
</organism>
<name>U4PUR8_9HYPH</name>
<feature type="compositionally biased region" description="Basic and acidic residues" evidence="1">
    <location>
        <begin position="49"/>
        <end position="62"/>
    </location>
</feature>
<evidence type="ECO:0000256" key="1">
    <source>
        <dbReference type="SAM" id="MobiDB-lite"/>
    </source>
</evidence>
<evidence type="ECO:0000313" key="3">
    <source>
        <dbReference type="Proteomes" id="UP000016944"/>
    </source>
</evidence>
<dbReference type="Proteomes" id="UP000016944">
    <property type="component" value="Chromosome I"/>
</dbReference>
<accession>U4PUR8</accession>
<feature type="region of interest" description="Disordered" evidence="1">
    <location>
        <begin position="1"/>
        <end position="67"/>
    </location>
</feature>
<dbReference type="HOGENOM" id="CLU_1990899_0_0_5"/>
<protein>
    <submittedName>
        <fullName evidence="2">Uncharacterized protein</fullName>
    </submittedName>
</protein>
<dbReference type="EMBL" id="HG518322">
    <property type="protein sequence ID" value="CDI08803.1"/>
    <property type="molecule type" value="Genomic_DNA"/>
</dbReference>
<gene>
    <name evidence="2" type="ORF">BN877_I1909</name>
</gene>
<reference evidence="2 3" key="1">
    <citation type="journal article" date="2013" name="Genome Announc.">
        <title>Complete Genome Sequence of the Sesbania Symbiont and Rice Growth-Promoting Endophyte Rhizobium sp. Strain IRBG74.</title>
        <authorList>
            <person name="Crook M.B."/>
            <person name="Mitra S."/>
            <person name="Ane J.M."/>
            <person name="Sadowsky M.J."/>
            <person name="Gyaneshwar P."/>
        </authorList>
    </citation>
    <scope>NUCLEOTIDE SEQUENCE [LARGE SCALE GENOMIC DNA]</scope>
    <source>
        <strain evidence="2 3">IRBG74</strain>
    </source>
</reference>
<sequence>MVLRGLQGANLRPDRPAVLEAGLSERHSPDVRNTQDDGRPPSVLTTTKHHTEETNMSRRRDTTYTPAPYAGDGLEVLANLSSVSAPTAVLVAVAKWHERRKDARNRVIASKLRELVAANDNGRRR</sequence>